<evidence type="ECO:0000256" key="1">
    <source>
        <dbReference type="ARBA" id="ARBA00001917"/>
    </source>
</evidence>
<reference evidence="6 7" key="1">
    <citation type="journal article" date="2016" name="Int. J. Syst. Evol. Microbiol.">
        <title>Descriptions of Anaerotaenia torta gen. nov., sp. nov. and Anaerocolumna cellulosilytica gen. nov., sp. nov. isolated from a methanogenic reactor of cattle waste.</title>
        <authorList>
            <person name="Uek A."/>
            <person name="Ohtaki Y."/>
            <person name="Kaku N."/>
            <person name="Ueki K."/>
        </authorList>
    </citation>
    <scope>NUCLEOTIDE SEQUENCE [LARGE SCALE GENOMIC DNA]</scope>
    <source>
        <strain evidence="6 7">SN021</strain>
    </source>
</reference>
<dbReference type="GO" id="GO:0016491">
    <property type="term" value="F:oxidoreductase activity"/>
    <property type="evidence" value="ECO:0007669"/>
    <property type="project" value="UniProtKB-KW"/>
</dbReference>
<evidence type="ECO:0000313" key="7">
    <source>
        <dbReference type="Proteomes" id="UP000515561"/>
    </source>
</evidence>
<dbReference type="Pfam" id="PF14512">
    <property type="entry name" value="TM1586_NiRdase"/>
    <property type="match status" value="1"/>
</dbReference>
<dbReference type="PANTHER" id="PTHR43673">
    <property type="entry name" value="NAD(P)H NITROREDUCTASE YDGI-RELATED"/>
    <property type="match status" value="1"/>
</dbReference>
<gene>
    <name evidence="6" type="ORF">acsn021_34140</name>
</gene>
<keyword evidence="5" id="KW-0560">Oxidoreductase</keyword>
<dbReference type="SUPFAM" id="SSF55469">
    <property type="entry name" value="FMN-dependent nitroreductase-like"/>
    <property type="match status" value="1"/>
</dbReference>
<proteinExistence type="inferred from homology"/>
<comment type="similarity">
    <text evidence="2">Belongs to the nitroreductase family.</text>
</comment>
<evidence type="ECO:0000256" key="5">
    <source>
        <dbReference type="ARBA" id="ARBA00023002"/>
    </source>
</evidence>
<sequence length="256" mass="29376">MNLYEAIFVRKTIRKFHMDSLDKVLLNNIITFAESIPMLFEGINVEYKLLEHKDIKHYFNGNITVKSPYYLSLYSDKTSGYQMNAGFVIQQIALYLTAKGLGSCYLGRLKAKKSVFDESLKEKEHVITLAFGEGEHEIYRQSDRIKRLPLTDIAIIKSEIGKNVKTMVSAARLAPSSMNSQPWRLVVYDNRIHVFCKRNIFLQGILSELKLIDIGICLAHLVVAAEELWLNVRVVKVDNINNLSFKKNDYIISLLL</sequence>
<dbReference type="Gene3D" id="3.40.109.30">
    <property type="entry name" value="putative nitroreductase (tm1586), domain 2"/>
    <property type="match status" value="1"/>
</dbReference>
<keyword evidence="7" id="KW-1185">Reference proteome</keyword>
<dbReference type="RefSeq" id="WP_184093642.1">
    <property type="nucleotide sequence ID" value="NZ_AP023367.1"/>
</dbReference>
<dbReference type="KEGG" id="acel:acsn021_34140"/>
<dbReference type="PANTHER" id="PTHR43673:SF2">
    <property type="entry name" value="NITROREDUCTASE"/>
    <property type="match status" value="1"/>
</dbReference>
<evidence type="ECO:0000256" key="4">
    <source>
        <dbReference type="ARBA" id="ARBA00022643"/>
    </source>
</evidence>
<dbReference type="EMBL" id="AP023367">
    <property type="protein sequence ID" value="BCJ95845.1"/>
    <property type="molecule type" value="Genomic_DNA"/>
</dbReference>
<dbReference type="AlphaFoldDB" id="A0A6S6R9M8"/>
<organism evidence="6 7">
    <name type="scientific">Anaerocolumna cellulosilytica</name>
    <dbReference type="NCBI Taxonomy" id="433286"/>
    <lineage>
        <taxon>Bacteria</taxon>
        <taxon>Bacillati</taxon>
        <taxon>Bacillota</taxon>
        <taxon>Clostridia</taxon>
        <taxon>Lachnospirales</taxon>
        <taxon>Lachnospiraceae</taxon>
        <taxon>Anaerocolumna</taxon>
    </lineage>
</organism>
<evidence type="ECO:0000313" key="6">
    <source>
        <dbReference type="EMBL" id="BCJ95845.1"/>
    </source>
</evidence>
<keyword evidence="4" id="KW-0288">FMN</keyword>
<protein>
    <submittedName>
        <fullName evidence="6">Uncharacterized protein</fullName>
    </submittedName>
</protein>
<dbReference type="InterPro" id="IPR000415">
    <property type="entry name" value="Nitroreductase-like"/>
</dbReference>
<comment type="cofactor">
    <cofactor evidence="1">
        <name>FMN</name>
        <dbReference type="ChEBI" id="CHEBI:58210"/>
    </cofactor>
</comment>
<accession>A0A6S6R9M8</accession>
<name>A0A6S6R9M8_9FIRM</name>
<keyword evidence="3" id="KW-0285">Flavoprotein</keyword>
<evidence type="ECO:0000256" key="3">
    <source>
        <dbReference type="ARBA" id="ARBA00022630"/>
    </source>
</evidence>
<evidence type="ECO:0000256" key="2">
    <source>
        <dbReference type="ARBA" id="ARBA00007118"/>
    </source>
</evidence>
<dbReference type="Proteomes" id="UP000515561">
    <property type="component" value="Chromosome"/>
</dbReference>
<dbReference type="Gene3D" id="3.40.109.10">
    <property type="entry name" value="NADH Oxidase"/>
    <property type="match status" value="1"/>
</dbReference>
<dbReference type="InterPro" id="IPR029478">
    <property type="entry name" value="TM1586_NiRdase"/>
</dbReference>